<proteinExistence type="predicted"/>
<sequence>MAAEDGEEAAAKDEESEEEEVAAKDEELKAEEIAPPNNISVYDMSVDIPA</sequence>
<evidence type="ECO:0000313" key="2">
    <source>
        <dbReference type="EMBL" id="KAF9487010.1"/>
    </source>
</evidence>
<keyword evidence="3" id="KW-1185">Reference proteome</keyword>
<organism evidence="2 3">
    <name type="scientific">Pleurotus eryngii</name>
    <name type="common">Boletus of the steppes</name>
    <dbReference type="NCBI Taxonomy" id="5323"/>
    <lineage>
        <taxon>Eukaryota</taxon>
        <taxon>Fungi</taxon>
        <taxon>Dikarya</taxon>
        <taxon>Basidiomycota</taxon>
        <taxon>Agaricomycotina</taxon>
        <taxon>Agaricomycetes</taxon>
        <taxon>Agaricomycetidae</taxon>
        <taxon>Agaricales</taxon>
        <taxon>Pleurotineae</taxon>
        <taxon>Pleurotaceae</taxon>
        <taxon>Pleurotus</taxon>
    </lineage>
</organism>
<evidence type="ECO:0000313" key="3">
    <source>
        <dbReference type="Proteomes" id="UP000807025"/>
    </source>
</evidence>
<dbReference type="Proteomes" id="UP000807025">
    <property type="component" value="Unassembled WGS sequence"/>
</dbReference>
<evidence type="ECO:0000256" key="1">
    <source>
        <dbReference type="SAM" id="MobiDB-lite"/>
    </source>
</evidence>
<accession>A0A9P5ZH28</accession>
<feature type="compositionally biased region" description="Acidic residues" evidence="1">
    <location>
        <begin position="1"/>
        <end position="20"/>
    </location>
</feature>
<dbReference type="EMBL" id="MU154838">
    <property type="protein sequence ID" value="KAF9487010.1"/>
    <property type="molecule type" value="Genomic_DNA"/>
</dbReference>
<comment type="caution">
    <text evidence="2">The sequence shown here is derived from an EMBL/GenBank/DDBJ whole genome shotgun (WGS) entry which is preliminary data.</text>
</comment>
<protein>
    <submittedName>
        <fullName evidence="2">Uncharacterized protein</fullName>
    </submittedName>
</protein>
<reference evidence="2" key="1">
    <citation type="submission" date="2020-11" db="EMBL/GenBank/DDBJ databases">
        <authorList>
            <consortium name="DOE Joint Genome Institute"/>
            <person name="Ahrendt S."/>
            <person name="Riley R."/>
            <person name="Andreopoulos W."/>
            <person name="Labutti K."/>
            <person name="Pangilinan J."/>
            <person name="Ruiz-Duenas F.J."/>
            <person name="Barrasa J.M."/>
            <person name="Sanchez-Garcia M."/>
            <person name="Camarero S."/>
            <person name="Miyauchi S."/>
            <person name="Serrano A."/>
            <person name="Linde D."/>
            <person name="Babiker R."/>
            <person name="Drula E."/>
            <person name="Ayuso-Fernandez I."/>
            <person name="Pacheco R."/>
            <person name="Padilla G."/>
            <person name="Ferreira P."/>
            <person name="Barriuso J."/>
            <person name="Kellner H."/>
            <person name="Castanera R."/>
            <person name="Alfaro M."/>
            <person name="Ramirez L."/>
            <person name="Pisabarro A.G."/>
            <person name="Kuo A."/>
            <person name="Tritt A."/>
            <person name="Lipzen A."/>
            <person name="He G."/>
            <person name="Yan M."/>
            <person name="Ng V."/>
            <person name="Cullen D."/>
            <person name="Martin F."/>
            <person name="Rosso M.-N."/>
            <person name="Henrissat B."/>
            <person name="Hibbett D."/>
            <person name="Martinez A.T."/>
            <person name="Grigoriev I.V."/>
        </authorList>
    </citation>
    <scope>NUCLEOTIDE SEQUENCE</scope>
    <source>
        <strain evidence="2">ATCC 90797</strain>
    </source>
</reference>
<feature type="compositionally biased region" description="Basic and acidic residues" evidence="1">
    <location>
        <begin position="21"/>
        <end position="32"/>
    </location>
</feature>
<feature type="region of interest" description="Disordered" evidence="1">
    <location>
        <begin position="1"/>
        <end position="50"/>
    </location>
</feature>
<gene>
    <name evidence="2" type="ORF">BDN71DRAFT_1514393</name>
</gene>
<dbReference type="AlphaFoldDB" id="A0A9P5ZH28"/>
<name>A0A9P5ZH28_PLEER</name>